<evidence type="ECO:0000256" key="6">
    <source>
        <dbReference type="ARBA" id="ARBA00022692"/>
    </source>
</evidence>
<keyword evidence="5" id="KW-0410">Iron transport</keyword>
<dbReference type="RefSeq" id="WP_187318202.1">
    <property type="nucleotide sequence ID" value="NZ_JACSCY010000002.1"/>
</dbReference>
<dbReference type="PANTHER" id="PTHR32552:SF68">
    <property type="entry name" value="FERRICHROME OUTER MEMBRANE TRANSPORTER_PHAGE RECEPTOR"/>
    <property type="match status" value="1"/>
</dbReference>
<evidence type="ECO:0000256" key="8">
    <source>
        <dbReference type="ARBA" id="ARBA00023004"/>
    </source>
</evidence>
<dbReference type="SUPFAM" id="SSF56935">
    <property type="entry name" value="Porins"/>
    <property type="match status" value="1"/>
</dbReference>
<evidence type="ECO:0000256" key="13">
    <source>
        <dbReference type="ARBA" id="ARBA00023237"/>
    </source>
</evidence>
<keyword evidence="8" id="KW-0408">Iron</keyword>
<dbReference type="Gene3D" id="2.170.130.10">
    <property type="entry name" value="TonB-dependent receptor, plug domain"/>
    <property type="match status" value="1"/>
</dbReference>
<keyword evidence="9" id="KW-0406">Ion transport</keyword>
<evidence type="ECO:0000256" key="5">
    <source>
        <dbReference type="ARBA" id="ARBA00022496"/>
    </source>
</evidence>
<evidence type="ECO:0000256" key="11">
    <source>
        <dbReference type="ARBA" id="ARBA00023136"/>
    </source>
</evidence>
<dbReference type="Proteomes" id="UP000622017">
    <property type="component" value="Unassembled WGS sequence"/>
</dbReference>
<evidence type="ECO:0000256" key="12">
    <source>
        <dbReference type="ARBA" id="ARBA00023170"/>
    </source>
</evidence>
<feature type="domain" description="TonB-dependent receptor-like beta-barrel" evidence="17">
    <location>
        <begin position="320"/>
        <end position="777"/>
    </location>
</feature>
<dbReference type="SUPFAM" id="SSF49464">
    <property type="entry name" value="Carboxypeptidase regulatory domain-like"/>
    <property type="match status" value="1"/>
</dbReference>
<dbReference type="Gene3D" id="2.40.170.20">
    <property type="entry name" value="TonB-dependent receptor, beta-barrel domain"/>
    <property type="match status" value="1"/>
</dbReference>
<feature type="chain" id="PRO_5046186610" evidence="16">
    <location>
        <begin position="21"/>
        <end position="807"/>
    </location>
</feature>
<evidence type="ECO:0000256" key="2">
    <source>
        <dbReference type="ARBA" id="ARBA00009810"/>
    </source>
</evidence>
<feature type="signal peptide" evidence="16">
    <location>
        <begin position="1"/>
        <end position="20"/>
    </location>
</feature>
<evidence type="ECO:0000256" key="14">
    <source>
        <dbReference type="PROSITE-ProRule" id="PRU01360"/>
    </source>
</evidence>
<evidence type="ECO:0000256" key="10">
    <source>
        <dbReference type="ARBA" id="ARBA00023077"/>
    </source>
</evidence>
<dbReference type="InterPro" id="IPR012910">
    <property type="entry name" value="Plug_dom"/>
</dbReference>
<keyword evidence="20" id="KW-1185">Reference proteome</keyword>
<dbReference type="EMBL" id="JACSCY010000002">
    <property type="protein sequence ID" value="MBC6609897.1"/>
    <property type="molecule type" value="Genomic_DNA"/>
</dbReference>
<keyword evidence="7 16" id="KW-0732">Signal</keyword>
<comment type="subcellular location">
    <subcellularLocation>
        <location evidence="1 14">Cell outer membrane</location>
        <topology evidence="1 14">Multi-pass membrane protein</topology>
    </subcellularLocation>
</comment>
<evidence type="ECO:0000313" key="20">
    <source>
        <dbReference type="Proteomes" id="UP000622017"/>
    </source>
</evidence>
<dbReference type="PROSITE" id="PS52016">
    <property type="entry name" value="TONB_DEPENDENT_REC_3"/>
    <property type="match status" value="1"/>
</dbReference>
<keyword evidence="11 14" id="KW-0472">Membrane</keyword>
<dbReference type="Gene3D" id="2.60.40.1120">
    <property type="entry name" value="Carboxypeptidase-like, regulatory domain"/>
    <property type="match status" value="1"/>
</dbReference>
<evidence type="ECO:0000256" key="7">
    <source>
        <dbReference type="ARBA" id="ARBA00022729"/>
    </source>
</evidence>
<sequence length="807" mass="88370">MAARLLSLSLLLGFSLPATGWAQSAPREAAGQMQQATGTLTGQIKLADGQAAESVSVLVQGTSLGTSTDAEGSFRLQAPAGWLKVAVTHVSYVTQLLTVQIKAGESVTLPPLTLAKDQRQLSEVTVTGNRTINEKPVAAGKLPVRPLDLPQSIVTIDQGVLEQQQVLRVSDALANVSGVYVMGTTGGTQEELASRGFSMGSNNTFKNGVRYNNGALPEATALESFEVMKGSNAILYGNVAAGGVINLVTKKPRFEQGGQVGMRVGSYDFYKPFVDVYGAVNSSEHVAYRVNATYENARSFRQGVSSNRFYVNPSLLFKVGQKTDLLVEGDYLHDERTPDYGIGTINYRIVDVPRSRFLGPKWAYNRTDQTSLTTTLTHHLSDNWQVRLIGGYQGYDNDQRSTSRPIGVLENGDWSRNAQGSQTMQDYFLGELDVTGKFKTYFLSHAVLVGMDADKYNTTTPSYTAVAYDKINILDLDKYKQRADLPALALASRNHTPIRRVGAYVQDLISVGEKVKVLAGVRYTYQETGTKSLAYKDYSLTQSKRYDDAFSPRLGLVYQPIKTSSVFASYSNSFVLNSGTDQNGAALPPSTLNQLEVGVKNDLFDGALSANVTAYHIVNDGQAQTILQNDPRYNADFPNAQELAGEVTSKGLEVDILSKPYQGWSLIGGYSYNHTSYTKSNIYEVGSLLRYNPNHTANLSVFYTLDHSTLRGLQAGFTAYYVGERQAGRNTRKVTPDGQPRLNDTFQLIPLPGYTQFDASVGYAYQRLTLRLKLSNLLNKLSYNAHDDNSINPIAPRQLAATLTYQL</sequence>
<evidence type="ECO:0000256" key="3">
    <source>
        <dbReference type="ARBA" id="ARBA00022448"/>
    </source>
</evidence>
<accession>A0ABR7MH01</accession>
<evidence type="ECO:0000313" key="19">
    <source>
        <dbReference type="EMBL" id="MBC6609897.1"/>
    </source>
</evidence>
<gene>
    <name evidence="19" type="ORF">H8B15_03120</name>
</gene>
<evidence type="ECO:0000259" key="17">
    <source>
        <dbReference type="Pfam" id="PF00593"/>
    </source>
</evidence>
<evidence type="ECO:0000256" key="4">
    <source>
        <dbReference type="ARBA" id="ARBA00022452"/>
    </source>
</evidence>
<keyword evidence="3 14" id="KW-0813">Transport</keyword>
<feature type="domain" description="TonB-dependent receptor plug" evidence="18">
    <location>
        <begin position="147"/>
        <end position="244"/>
    </location>
</feature>
<evidence type="ECO:0000256" key="16">
    <source>
        <dbReference type="SAM" id="SignalP"/>
    </source>
</evidence>
<protein>
    <submittedName>
        <fullName evidence="19">TonB-dependent receptor</fullName>
    </submittedName>
</protein>
<dbReference type="InterPro" id="IPR039426">
    <property type="entry name" value="TonB-dep_rcpt-like"/>
</dbReference>
<dbReference type="InterPro" id="IPR000531">
    <property type="entry name" value="Beta-barrel_TonB"/>
</dbReference>
<dbReference type="InterPro" id="IPR036942">
    <property type="entry name" value="Beta-barrel_TonB_sf"/>
</dbReference>
<dbReference type="NCBIfam" id="TIGR01783">
    <property type="entry name" value="TonB-siderophor"/>
    <property type="match status" value="1"/>
</dbReference>
<dbReference type="Pfam" id="PF13715">
    <property type="entry name" value="CarbopepD_reg_2"/>
    <property type="match status" value="1"/>
</dbReference>
<dbReference type="InterPro" id="IPR037066">
    <property type="entry name" value="Plug_dom_sf"/>
</dbReference>
<evidence type="ECO:0000256" key="15">
    <source>
        <dbReference type="RuleBase" id="RU003357"/>
    </source>
</evidence>
<evidence type="ECO:0000256" key="9">
    <source>
        <dbReference type="ARBA" id="ARBA00023065"/>
    </source>
</evidence>
<keyword evidence="10 15" id="KW-0798">TonB box</keyword>
<dbReference type="Pfam" id="PF00593">
    <property type="entry name" value="TonB_dep_Rec_b-barrel"/>
    <property type="match status" value="1"/>
</dbReference>
<dbReference type="PANTHER" id="PTHR32552">
    <property type="entry name" value="FERRICHROME IRON RECEPTOR-RELATED"/>
    <property type="match status" value="1"/>
</dbReference>
<evidence type="ECO:0000256" key="1">
    <source>
        <dbReference type="ARBA" id="ARBA00004571"/>
    </source>
</evidence>
<dbReference type="CDD" id="cd01347">
    <property type="entry name" value="ligand_gated_channel"/>
    <property type="match status" value="1"/>
</dbReference>
<reference evidence="19 20" key="1">
    <citation type="submission" date="2020-08" db="EMBL/GenBank/DDBJ databases">
        <title>Hymenobacter sp.</title>
        <authorList>
            <person name="Kim M.K."/>
        </authorList>
    </citation>
    <scope>NUCLEOTIDE SEQUENCE [LARGE SCALE GENOMIC DNA]</scope>
    <source>
        <strain evidence="19 20">BT507</strain>
    </source>
</reference>
<evidence type="ECO:0000259" key="18">
    <source>
        <dbReference type="Pfam" id="PF07715"/>
    </source>
</evidence>
<name>A0ABR7MH01_9BACT</name>
<keyword evidence="12 19" id="KW-0675">Receptor</keyword>
<dbReference type="InterPro" id="IPR010105">
    <property type="entry name" value="TonB_sidphr_rcpt"/>
</dbReference>
<keyword evidence="4 14" id="KW-1134">Transmembrane beta strand</keyword>
<proteinExistence type="inferred from homology"/>
<keyword evidence="13 14" id="KW-0998">Cell outer membrane</keyword>
<dbReference type="Pfam" id="PF07715">
    <property type="entry name" value="Plug"/>
    <property type="match status" value="1"/>
</dbReference>
<organism evidence="19 20">
    <name type="scientific">Hymenobacter citatus</name>
    <dbReference type="NCBI Taxonomy" id="2763506"/>
    <lineage>
        <taxon>Bacteria</taxon>
        <taxon>Pseudomonadati</taxon>
        <taxon>Bacteroidota</taxon>
        <taxon>Cytophagia</taxon>
        <taxon>Cytophagales</taxon>
        <taxon>Hymenobacteraceae</taxon>
        <taxon>Hymenobacter</taxon>
    </lineage>
</organism>
<comment type="similarity">
    <text evidence="2 14 15">Belongs to the TonB-dependent receptor family.</text>
</comment>
<comment type="caution">
    <text evidence="19">The sequence shown here is derived from an EMBL/GenBank/DDBJ whole genome shotgun (WGS) entry which is preliminary data.</text>
</comment>
<dbReference type="InterPro" id="IPR008969">
    <property type="entry name" value="CarboxyPept-like_regulatory"/>
</dbReference>
<keyword evidence="6 14" id="KW-0812">Transmembrane</keyword>